<evidence type="ECO:0000313" key="1">
    <source>
        <dbReference type="EMBL" id="STU50135.1"/>
    </source>
</evidence>
<reference evidence="3 4" key="1">
    <citation type="submission" date="2018-06" db="EMBL/GenBank/DDBJ databases">
        <authorList>
            <consortium name="Pathogen Informatics"/>
            <person name="Doyle S."/>
        </authorList>
    </citation>
    <scope>NUCLEOTIDE SEQUENCE [LARGE SCALE GENOMIC DNA]</scope>
    <source>
        <strain evidence="1 3">NCTC5051</strain>
        <strain evidence="2 4">NCTC5053</strain>
    </source>
</reference>
<dbReference type="Proteomes" id="UP000254141">
    <property type="component" value="Unassembled WGS sequence"/>
</dbReference>
<evidence type="ECO:0000313" key="3">
    <source>
        <dbReference type="Proteomes" id="UP000254141"/>
    </source>
</evidence>
<evidence type="ECO:0000313" key="4">
    <source>
        <dbReference type="Proteomes" id="UP000254387"/>
    </source>
</evidence>
<dbReference type="Proteomes" id="UP000254387">
    <property type="component" value="Unassembled WGS sequence"/>
</dbReference>
<dbReference type="EMBL" id="UGMN01000004">
    <property type="protein sequence ID" value="STV05746.1"/>
    <property type="molecule type" value="Genomic_DNA"/>
</dbReference>
<dbReference type="EMBL" id="UGLU01000001">
    <property type="protein sequence ID" value="STU50135.1"/>
    <property type="molecule type" value="Genomic_DNA"/>
</dbReference>
<evidence type="ECO:0000313" key="2">
    <source>
        <dbReference type="EMBL" id="STV05746.1"/>
    </source>
</evidence>
<gene>
    <name evidence="1" type="ORF">NCTC5051_01907</name>
    <name evidence="2" type="ORF">NCTC5053_01822</name>
</gene>
<name>A0A378ACY8_KLEPN</name>
<accession>A0A378ACY8</accession>
<dbReference type="AlphaFoldDB" id="A0A378ACY8"/>
<protein>
    <submittedName>
        <fullName evidence="2">Uncharacterized protein</fullName>
    </submittedName>
</protein>
<sequence>MYTICLFKIFECIMAYDDSTLFLWDRSDSLNNFIFQIRKFCIISTGISLIKITITFILCTKGFCNIFHIYSGIVPVIFCIAGKPS</sequence>
<organism evidence="2 4">
    <name type="scientific">Klebsiella pneumoniae</name>
    <dbReference type="NCBI Taxonomy" id="573"/>
    <lineage>
        <taxon>Bacteria</taxon>
        <taxon>Pseudomonadati</taxon>
        <taxon>Pseudomonadota</taxon>
        <taxon>Gammaproteobacteria</taxon>
        <taxon>Enterobacterales</taxon>
        <taxon>Enterobacteriaceae</taxon>
        <taxon>Klebsiella/Raoultella group</taxon>
        <taxon>Klebsiella</taxon>
        <taxon>Klebsiella pneumoniae complex</taxon>
    </lineage>
</organism>
<proteinExistence type="predicted"/>